<protein>
    <submittedName>
        <fullName evidence="2">Uncharacterized protein</fullName>
    </submittedName>
</protein>
<name>A0A3G2KAH3_9CAUD</name>
<feature type="transmembrane region" description="Helical" evidence="1">
    <location>
        <begin position="82"/>
        <end position="100"/>
    </location>
</feature>
<organism evidence="2 3">
    <name type="scientific">Arthrobacter phage Noely</name>
    <dbReference type="NCBI Taxonomy" id="2419964"/>
    <lineage>
        <taxon>Viruses</taxon>
        <taxon>Duplodnaviria</taxon>
        <taxon>Heunggongvirae</taxon>
        <taxon>Uroviricota</taxon>
        <taxon>Caudoviricetes</taxon>
        <taxon>Feeclasvirinae</taxon>
        <taxon>Noelyvirus</taxon>
        <taxon>Noelyvirus noely</taxon>
    </lineage>
</organism>
<dbReference type="EMBL" id="MH834622">
    <property type="protein sequence ID" value="AYN55957.1"/>
    <property type="molecule type" value="Genomic_DNA"/>
</dbReference>
<reference evidence="2 3" key="1">
    <citation type="submission" date="2018-09" db="EMBL/GenBank/DDBJ databases">
        <authorList>
            <person name="Zack K."/>
            <person name="Stoner T.H."/>
            <person name="Garlena R.A."/>
            <person name="Russell D.A."/>
            <person name="Pope W.H."/>
            <person name="Jacobs-Sera D."/>
            <person name="Hatfull G.F."/>
        </authorList>
    </citation>
    <scope>NUCLEOTIDE SEQUENCE [LARGE SCALE GENOMIC DNA]</scope>
</reference>
<dbReference type="KEGG" id="vg:80090706"/>
<gene>
    <name evidence="2" type="primary">16</name>
    <name evidence="2" type="ORF">PBI_NOELY_16</name>
</gene>
<keyword evidence="1" id="KW-0812">Transmembrane</keyword>
<evidence type="ECO:0000256" key="1">
    <source>
        <dbReference type="SAM" id="Phobius"/>
    </source>
</evidence>
<keyword evidence="1" id="KW-1133">Transmembrane helix</keyword>
<dbReference type="GeneID" id="80090706"/>
<sequence>MASDVDEITLGELGRRMADLSGTVKDGMKELKEEVARRPTAQDLENTRASVLVQVEVVRAGVQAQVDGLAARLEKSEAWGTWGGRLVGAILAAAVLAVVVKPPG</sequence>
<proteinExistence type="predicted"/>
<dbReference type="RefSeq" id="YP_010761464.1">
    <property type="nucleotide sequence ID" value="NC_073595.1"/>
</dbReference>
<accession>A0A3G2KAH3</accession>
<dbReference type="Proteomes" id="UP000277525">
    <property type="component" value="Segment"/>
</dbReference>
<keyword evidence="1" id="KW-0472">Membrane</keyword>
<keyword evidence="3" id="KW-1185">Reference proteome</keyword>
<evidence type="ECO:0000313" key="3">
    <source>
        <dbReference type="Proteomes" id="UP000277525"/>
    </source>
</evidence>
<evidence type="ECO:0000313" key="2">
    <source>
        <dbReference type="EMBL" id="AYN55957.1"/>
    </source>
</evidence>